<feature type="domain" description="Ig-like" evidence="7">
    <location>
        <begin position="152"/>
        <end position="237"/>
    </location>
</feature>
<dbReference type="GO" id="GO:0001817">
    <property type="term" value="P:regulation of cytokine production"/>
    <property type="evidence" value="ECO:0007669"/>
    <property type="project" value="TreeGrafter"/>
</dbReference>
<evidence type="ECO:0000256" key="3">
    <source>
        <dbReference type="ARBA" id="ARBA00023319"/>
    </source>
</evidence>
<dbReference type="Ensembl" id="ENSOABT00000021512.2">
    <property type="protein sequence ID" value="ENSOABP00000020892.2"/>
    <property type="gene ID" value="ENSOABG00000039342.1"/>
</dbReference>
<dbReference type="SUPFAM" id="SSF48726">
    <property type="entry name" value="Immunoglobulin"/>
    <property type="match status" value="2"/>
</dbReference>
<dbReference type="InterPro" id="IPR013106">
    <property type="entry name" value="Ig_V-set"/>
</dbReference>
<evidence type="ECO:0000256" key="2">
    <source>
        <dbReference type="ARBA" id="ARBA00023136"/>
    </source>
</evidence>
<sequence length="312" mass="34861">MIHQLINLIIAVLLSAGTTGREDGVVTVVVSEGSDAILPCSLSTNQNLEQKLFDWKKDDKKEVFLYAARDEYNNGRPGQDEQFRGRVSHFPLQLQFGNASIIIRNTTLSDSGVYTCDFPHLQPEGKTFRIKLDVELTLKDRSGEIAGAAPKPEIRILNTTKDGLQLKCEVRGASPKPKVEWRDSDGNILPAEEPQVSHTGERYDITLLTTVTRTSTERFHCVATQEELGHKTDAQIYLHYQKLTEVKSCSPGVGSWIGGTCFGTIATLLLYPLIIKVKYRISRVFRRKQRDRETSGSPENGDTELTLKSEPV</sequence>
<dbReference type="SMART" id="SM00406">
    <property type="entry name" value="IGv"/>
    <property type="match status" value="1"/>
</dbReference>
<dbReference type="PROSITE" id="PS50835">
    <property type="entry name" value="IG_LIKE"/>
    <property type="match status" value="2"/>
</dbReference>
<feature type="chain" id="PRO_5044343124" description="Ig-like domain-containing protein" evidence="6">
    <location>
        <begin position="21"/>
        <end position="312"/>
    </location>
</feature>
<keyword evidence="5" id="KW-1133">Transmembrane helix</keyword>
<feature type="domain" description="Ig-like" evidence="7">
    <location>
        <begin position="30"/>
        <end position="133"/>
    </location>
</feature>
<evidence type="ECO:0000256" key="4">
    <source>
        <dbReference type="SAM" id="MobiDB-lite"/>
    </source>
</evidence>
<dbReference type="InterPro" id="IPR053896">
    <property type="entry name" value="BTN3A2-like_Ig-C"/>
</dbReference>
<keyword evidence="2 5" id="KW-0472">Membrane</keyword>
<evidence type="ECO:0000313" key="8">
    <source>
        <dbReference type="Ensembl" id="ENSOABP00000020892.2"/>
    </source>
</evidence>
<dbReference type="InterPro" id="IPR003599">
    <property type="entry name" value="Ig_sub"/>
</dbReference>
<organism evidence="8 9">
    <name type="scientific">Oreochromis aureus</name>
    <name type="common">Israeli tilapia</name>
    <name type="synonym">Chromis aureus</name>
    <dbReference type="NCBI Taxonomy" id="47969"/>
    <lineage>
        <taxon>Eukaryota</taxon>
        <taxon>Metazoa</taxon>
        <taxon>Chordata</taxon>
        <taxon>Craniata</taxon>
        <taxon>Vertebrata</taxon>
        <taxon>Euteleostomi</taxon>
        <taxon>Actinopterygii</taxon>
        <taxon>Neopterygii</taxon>
        <taxon>Teleostei</taxon>
        <taxon>Neoteleostei</taxon>
        <taxon>Acanthomorphata</taxon>
        <taxon>Ovalentaria</taxon>
        <taxon>Cichlomorphae</taxon>
        <taxon>Cichliformes</taxon>
        <taxon>Cichlidae</taxon>
        <taxon>African cichlids</taxon>
        <taxon>Pseudocrenilabrinae</taxon>
        <taxon>Oreochromini</taxon>
        <taxon>Oreochromis</taxon>
    </lineage>
</organism>
<protein>
    <recommendedName>
        <fullName evidence="7">Ig-like domain-containing protein</fullName>
    </recommendedName>
</protein>
<evidence type="ECO:0000256" key="1">
    <source>
        <dbReference type="ARBA" id="ARBA00004370"/>
    </source>
</evidence>
<evidence type="ECO:0000313" key="9">
    <source>
        <dbReference type="Proteomes" id="UP000472276"/>
    </source>
</evidence>
<reference evidence="8" key="1">
    <citation type="submission" date="2025-08" db="UniProtKB">
        <authorList>
            <consortium name="Ensembl"/>
        </authorList>
    </citation>
    <scope>IDENTIFICATION</scope>
</reference>
<dbReference type="Gene3D" id="2.60.40.10">
    <property type="entry name" value="Immunoglobulins"/>
    <property type="match status" value="2"/>
</dbReference>
<dbReference type="InterPro" id="IPR036179">
    <property type="entry name" value="Ig-like_dom_sf"/>
</dbReference>
<reference evidence="8" key="2">
    <citation type="submission" date="2025-09" db="UniProtKB">
        <authorList>
            <consortium name="Ensembl"/>
        </authorList>
    </citation>
    <scope>IDENTIFICATION</scope>
</reference>
<evidence type="ECO:0000256" key="5">
    <source>
        <dbReference type="SAM" id="Phobius"/>
    </source>
</evidence>
<dbReference type="Pfam" id="PF22705">
    <property type="entry name" value="C2-set_3"/>
    <property type="match status" value="1"/>
</dbReference>
<keyword evidence="3" id="KW-0393">Immunoglobulin domain</keyword>
<dbReference type="AlphaFoldDB" id="A0A668T3Z5"/>
<name>A0A668T3Z5_OREAU</name>
<evidence type="ECO:0000259" key="7">
    <source>
        <dbReference type="PROSITE" id="PS50835"/>
    </source>
</evidence>
<proteinExistence type="predicted"/>
<dbReference type="GO" id="GO:0050852">
    <property type="term" value="P:T cell receptor signaling pathway"/>
    <property type="evidence" value="ECO:0007669"/>
    <property type="project" value="TreeGrafter"/>
</dbReference>
<keyword evidence="6" id="KW-0732">Signal</keyword>
<dbReference type="InterPro" id="IPR013783">
    <property type="entry name" value="Ig-like_fold"/>
</dbReference>
<dbReference type="PANTHER" id="PTHR24100:SF151">
    <property type="entry name" value="ICOS LIGAND"/>
    <property type="match status" value="1"/>
</dbReference>
<keyword evidence="5" id="KW-0812">Transmembrane</keyword>
<evidence type="ECO:0000256" key="6">
    <source>
        <dbReference type="SAM" id="SignalP"/>
    </source>
</evidence>
<feature type="transmembrane region" description="Helical" evidence="5">
    <location>
        <begin position="253"/>
        <end position="274"/>
    </location>
</feature>
<dbReference type="InterPro" id="IPR050504">
    <property type="entry name" value="IgSF_BTN/MOG"/>
</dbReference>
<dbReference type="GO" id="GO:0009897">
    <property type="term" value="C:external side of plasma membrane"/>
    <property type="evidence" value="ECO:0007669"/>
    <property type="project" value="TreeGrafter"/>
</dbReference>
<feature type="signal peptide" evidence="6">
    <location>
        <begin position="1"/>
        <end position="20"/>
    </location>
</feature>
<dbReference type="GO" id="GO:0005102">
    <property type="term" value="F:signaling receptor binding"/>
    <property type="evidence" value="ECO:0007669"/>
    <property type="project" value="TreeGrafter"/>
</dbReference>
<comment type="subcellular location">
    <subcellularLocation>
        <location evidence="1">Membrane</location>
    </subcellularLocation>
</comment>
<feature type="region of interest" description="Disordered" evidence="4">
    <location>
        <begin position="288"/>
        <end position="312"/>
    </location>
</feature>
<dbReference type="PANTHER" id="PTHR24100">
    <property type="entry name" value="BUTYROPHILIN"/>
    <property type="match status" value="1"/>
</dbReference>
<dbReference type="OMA" id="ENNDGFH"/>
<dbReference type="Proteomes" id="UP000472276">
    <property type="component" value="Unassembled WGS sequence"/>
</dbReference>
<accession>A0A668T3Z5</accession>
<dbReference type="Pfam" id="PF07686">
    <property type="entry name" value="V-set"/>
    <property type="match status" value="1"/>
</dbReference>
<dbReference type="SMART" id="SM00409">
    <property type="entry name" value="IG"/>
    <property type="match status" value="1"/>
</dbReference>
<keyword evidence="9" id="KW-1185">Reference proteome</keyword>
<dbReference type="InterPro" id="IPR007110">
    <property type="entry name" value="Ig-like_dom"/>
</dbReference>